<gene>
    <name evidence="1" type="ORF">WG66_19766</name>
</gene>
<dbReference type="Proteomes" id="UP000054988">
    <property type="component" value="Unassembled WGS sequence"/>
</dbReference>
<dbReference type="AlphaFoldDB" id="A0A0W0EUC5"/>
<evidence type="ECO:0000313" key="1">
    <source>
        <dbReference type="EMBL" id="KTB27654.1"/>
    </source>
</evidence>
<name>A0A0W0EUC5_MONRR</name>
<reference evidence="1 2" key="1">
    <citation type="submission" date="2015-12" db="EMBL/GenBank/DDBJ databases">
        <title>Draft genome sequence of Moniliophthora roreri, the causal agent of frosty pod rot of cacao.</title>
        <authorList>
            <person name="Aime M.C."/>
            <person name="Diaz-Valderrama J.R."/>
            <person name="Kijpornyongpan T."/>
            <person name="Phillips-Mora W."/>
        </authorList>
    </citation>
    <scope>NUCLEOTIDE SEQUENCE [LARGE SCALE GENOMIC DNA]</scope>
    <source>
        <strain evidence="1 2">MCA 2952</strain>
    </source>
</reference>
<protein>
    <submittedName>
        <fullName evidence="1">Uncharacterized protein</fullName>
    </submittedName>
</protein>
<organism evidence="1 2">
    <name type="scientific">Moniliophthora roreri</name>
    <name type="common">Frosty pod rot fungus</name>
    <name type="synonym">Monilia roreri</name>
    <dbReference type="NCBI Taxonomy" id="221103"/>
    <lineage>
        <taxon>Eukaryota</taxon>
        <taxon>Fungi</taxon>
        <taxon>Dikarya</taxon>
        <taxon>Basidiomycota</taxon>
        <taxon>Agaricomycotina</taxon>
        <taxon>Agaricomycetes</taxon>
        <taxon>Agaricomycetidae</taxon>
        <taxon>Agaricales</taxon>
        <taxon>Marasmiineae</taxon>
        <taxon>Marasmiaceae</taxon>
        <taxon>Moniliophthora</taxon>
    </lineage>
</organism>
<proteinExistence type="predicted"/>
<dbReference type="EMBL" id="LATX01002527">
    <property type="protein sequence ID" value="KTB27654.1"/>
    <property type="molecule type" value="Genomic_DNA"/>
</dbReference>
<sequence length="581" mass="67062">MNISNSSGFRVVGSTSNNVGRDQINQVISITTQSVDLRGTVATVINRPTNSEDEEYDEFETVKRGDMLIVKTILSEKFREWEWDPTLFDMKKAIDVERRVHIARIQNKPASTFIVMSYRGQGSSAVKFLIFSRYNYTSSNVSVAQAWKRDFLKTSQEIDETRLQLFGINRTSIPSLIFYDAGLMPVRHFIRESEFWGGLFLEFQKVRTVLLGTPVITLEVHLSQCVRLRESGVHLDPVLNCWIDTRTAMLCNDPTRAHTMHIFGELDFQPNLDPKILVPSGMDMLKQDTAIRFFGKQGFYFDRAIVQYAYAIRNRDTIECECGIGSEWWHPPTCLFGPLRFDAIYTRSGVEIARLPYTCESDIGLWKAPVRSQTRIHDTRLTRVVLDPPKWGVFTVSFEPSQSYKKAFQEAWLAQAPRVFNATSTNPEDYPMIFSEWSVEFQSPYNFNPLAMKRERIIYLFMHPLPYPLTEQSLLSWIDSGRTHFWSFDPVGSSEIPRHEWEHLGIPKLIPAVKLPRHEPAKWPPSVYDAIRDWQVARGLDPNTADFARSLGYPELEILVDEPNKSKTQTTFWQSIARSIW</sequence>
<comment type="caution">
    <text evidence="1">The sequence shown here is derived from an EMBL/GenBank/DDBJ whole genome shotgun (WGS) entry which is preliminary data.</text>
</comment>
<evidence type="ECO:0000313" key="2">
    <source>
        <dbReference type="Proteomes" id="UP000054988"/>
    </source>
</evidence>
<accession>A0A0W0EUC5</accession>